<dbReference type="AlphaFoldDB" id="Q8FLI8"/>
<evidence type="ECO:0000313" key="2">
    <source>
        <dbReference type="EMBL" id="BAC19767.1"/>
    </source>
</evidence>
<organism evidence="2 3">
    <name type="scientific">Corynebacterium efficiens (strain DSM 44549 / YS-314 / AJ 12310 / JCM 11189 / NBRC 100395)</name>
    <dbReference type="NCBI Taxonomy" id="196164"/>
    <lineage>
        <taxon>Bacteria</taxon>
        <taxon>Bacillati</taxon>
        <taxon>Actinomycetota</taxon>
        <taxon>Actinomycetes</taxon>
        <taxon>Mycobacteriales</taxon>
        <taxon>Corynebacteriaceae</taxon>
        <taxon>Corynebacterium</taxon>
    </lineage>
</organism>
<dbReference type="Proteomes" id="UP000001409">
    <property type="component" value="Plasmid pCE2"/>
</dbReference>
<name>Q8FLI8_COREF</name>
<feature type="signal peptide" evidence="1">
    <location>
        <begin position="1"/>
        <end position="27"/>
    </location>
</feature>
<accession>C8NSM7</accession>
<evidence type="ECO:0000313" key="3">
    <source>
        <dbReference type="Proteomes" id="UP000001409"/>
    </source>
</evidence>
<protein>
    <submittedName>
        <fullName evidence="2">Uncharacterized protein</fullName>
    </submittedName>
</protein>
<proteinExistence type="predicted"/>
<keyword evidence="2" id="KW-0614">Plasmid</keyword>
<keyword evidence="3" id="KW-1185">Reference proteome</keyword>
<reference evidence="2 3" key="1">
    <citation type="submission" date="2002-05" db="EMBL/GenBank/DDBJ databases">
        <title>The entire sequence of plasmid maintained by Corynebacterium efficiens YS-314.</title>
        <authorList>
            <person name="Kawarabayasi Y."/>
            <person name="Yamazaki J."/>
            <person name="Hino Y."/>
            <person name="Kikuchi H."/>
        </authorList>
    </citation>
    <scope>NUCLEOTIDE SEQUENCE [LARGE SCALE GENOMIC DNA]</scope>
    <source>
        <strain evidence="3">DSM 44549 / YS-314 / AJ 12310 / JCM 11189 / NBRC 100395</strain>
        <plasmid evidence="3">Plasmid pCE2</plasmid>
    </source>
</reference>
<keyword evidence="1" id="KW-0732">Signal</keyword>
<dbReference type="EMBL" id="AP005225">
    <property type="protein sequence ID" value="BAC19767.1"/>
    <property type="molecule type" value="Genomic_DNA"/>
</dbReference>
<dbReference type="KEGG" id="cef:CE2P007"/>
<geneLocation type="plasmid" evidence="2 3">
    <name>pCE2</name>
</geneLocation>
<sequence length="288" mass="31026">MRLVRRSLSLIIAAWVSVSIMSPVAQAQAERDVISEEKDAYVQGFHQSDDVTPLVTSCEENSNSALTNYQSGGDFETDRDIVNSLSPLVVDLFPQSEGQLDYFSVTTPDENNQRIIFAGFERQSISGHGTVFVDENLSVVSSHYGTVEDTESGHVRVTAYINGEVDKTVTLDKEKSGTGSDEFLEMIAGSEELSVPNPSDQGFQEGSKFTLAQASGYRGWDGFIECIKNDGSVPGFIAGAIGSGCGFLGRYHPVAGAGCAVGVSGVYAAVVYYCALSAMNIQRWQILR</sequence>
<dbReference type="HOGENOM" id="CLU_965452_0_0_11"/>
<feature type="chain" id="PRO_5004306094" evidence="1">
    <location>
        <begin position="28"/>
        <end position="288"/>
    </location>
</feature>
<evidence type="ECO:0000256" key="1">
    <source>
        <dbReference type="SAM" id="SignalP"/>
    </source>
</evidence>
<accession>Q8FLI8</accession>